<proteinExistence type="predicted"/>
<dbReference type="Proteomes" id="UP000077245">
    <property type="component" value="Unassembled WGS sequence"/>
</dbReference>
<evidence type="ECO:0000313" key="3">
    <source>
        <dbReference type="EMBL" id="KZX12741.1"/>
    </source>
</evidence>
<name>A0A166B1A7_9EURY</name>
<organism evidence="3 4">
    <name type="scientific">Methanobrevibacter curvatus</name>
    <dbReference type="NCBI Taxonomy" id="49547"/>
    <lineage>
        <taxon>Archaea</taxon>
        <taxon>Methanobacteriati</taxon>
        <taxon>Methanobacteriota</taxon>
        <taxon>Methanomada group</taxon>
        <taxon>Methanobacteria</taxon>
        <taxon>Methanobacteriales</taxon>
        <taxon>Methanobacteriaceae</taxon>
        <taxon>Methanobrevibacter</taxon>
    </lineage>
</organism>
<dbReference type="OrthoDB" id="8914at2157"/>
<accession>A0A166B1A7</accession>
<dbReference type="STRING" id="49547.MBCUR_09380"/>
<feature type="transmembrane region" description="Helical" evidence="1">
    <location>
        <begin position="53"/>
        <end position="75"/>
    </location>
</feature>
<keyword evidence="4" id="KW-1185">Reference proteome</keyword>
<evidence type="ECO:0000256" key="1">
    <source>
        <dbReference type="SAM" id="Phobius"/>
    </source>
</evidence>
<feature type="transmembrane region" description="Helical" evidence="1">
    <location>
        <begin position="96"/>
        <end position="117"/>
    </location>
</feature>
<feature type="transmembrane region" description="Helical" evidence="1">
    <location>
        <begin position="20"/>
        <end position="41"/>
    </location>
</feature>
<dbReference type="InterPro" id="IPR019204">
    <property type="entry name" value="DUF2070_membrane"/>
</dbReference>
<feature type="transmembrane region" description="Helical" evidence="1">
    <location>
        <begin position="154"/>
        <end position="173"/>
    </location>
</feature>
<comment type="caution">
    <text evidence="3">The sequence shown here is derived from an EMBL/GenBank/DDBJ whole genome shotgun (WGS) entry which is preliminary data.</text>
</comment>
<dbReference type="RefSeq" id="WP_067090849.1">
    <property type="nucleotide sequence ID" value="NZ_LWMV01000162.1"/>
</dbReference>
<evidence type="ECO:0000313" key="4">
    <source>
        <dbReference type="Proteomes" id="UP000077245"/>
    </source>
</evidence>
<dbReference type="AlphaFoldDB" id="A0A166B1A7"/>
<keyword evidence="1" id="KW-0812">Transmembrane</keyword>
<keyword evidence="1" id="KW-1133">Transmembrane helix</keyword>
<feature type="domain" description="DUF2070" evidence="2">
    <location>
        <begin position="8"/>
        <end position="597"/>
    </location>
</feature>
<protein>
    <recommendedName>
        <fullName evidence="2">DUF2070 domain-containing protein</fullName>
    </recommendedName>
</protein>
<feature type="transmembrane region" description="Helical" evidence="1">
    <location>
        <begin position="585"/>
        <end position="607"/>
    </location>
</feature>
<evidence type="ECO:0000259" key="2">
    <source>
        <dbReference type="Pfam" id="PF09843"/>
    </source>
</evidence>
<feature type="transmembrane region" description="Helical" evidence="1">
    <location>
        <begin position="123"/>
        <end position="142"/>
    </location>
</feature>
<feature type="transmembrane region" description="Helical" evidence="1">
    <location>
        <begin position="185"/>
        <end position="206"/>
    </location>
</feature>
<gene>
    <name evidence="3" type="ORF">MBCUR_09380</name>
</gene>
<dbReference type="Pfam" id="PF09843">
    <property type="entry name" value="DUF2070"/>
    <property type="match status" value="1"/>
</dbReference>
<dbReference type="PATRIC" id="fig|49547.3.peg.1007"/>
<reference evidence="3 4" key="1">
    <citation type="submission" date="2016-04" db="EMBL/GenBank/DDBJ databases">
        <title>Genome sequence of Methanobrevibacter curvatus DSM 11111.</title>
        <authorList>
            <person name="Poehlein A."/>
            <person name="Seedorf H."/>
            <person name="Daniel R."/>
        </authorList>
    </citation>
    <scope>NUCLEOTIDE SEQUENCE [LARGE SCALE GENOMIC DNA]</scope>
    <source>
        <strain evidence="3 4">DSM 11111</strain>
    </source>
</reference>
<keyword evidence="1" id="KW-0472">Membrane</keyword>
<sequence length="608" mass="66720">MSSMNSVAGLSKYITTLPTVGISIFTMIFISFISGTIDFLINPNNPLSILEKIVYGGSFGFGVFGISSILSGVIVEQWVSSMKGINLKLKHSMFLSLSNMVFLSFILIIGSASSLLFHGDFRINTILFGCVLIYAFSILVLWSTTSIGFLKSALISCFQPLLVICMLVVTVFLNNAANLPQLEFLTLLIKIVVANLIFILAIYSFIKVIESPLKKNLGVGLLDLLSLFIAHINEGSFSLEQLFEKMGEPITTLIGILSFRRLDGTIKALFLSPCVHPGPIGKIGGANMPTILSKRFNAFTLVAHGPSTHDFNPVSIKEIDKIEDAVKNGLEKIHYSNYGSKFIRYEEKKSKIGVQFFGDDALLLSTFAPYGSDDIEFGVGLSVLNESKNNPAIRDSIIVDCHNSFDEDSGRVLPGNPEVFQLLDTVSKIKKTIKEKGIRIGCGNHLMEDLDKNQGIGDSGVKVLVVDAGGEKTAYILYDSNNMKRGFREKILNSLKTEGINSVEVMTTDTHSVNTLSKGYNPIGLSEEDKIINYTKIAVKKAIEDLEDIEAGIKNERIIDIKTFGPNNSTELISTISSIVSVSKIIAPLIFVLAILFVFIWIFYLPII</sequence>
<dbReference type="EMBL" id="LWMV01000162">
    <property type="protein sequence ID" value="KZX12741.1"/>
    <property type="molecule type" value="Genomic_DNA"/>
</dbReference>